<protein>
    <submittedName>
        <fullName evidence="1">Putative small protein</fullName>
    </submittedName>
</protein>
<sequence>MEQKDKIFLRPGDIVQVKQDIPNRPLMVVMRKESNFFKDNAPVGASTLKGIRCRWFTIDGYEQQSVFSTKDLVLVRGVSEDN</sequence>
<evidence type="ECO:0000313" key="1">
    <source>
        <dbReference type="EMBL" id="DAF63700.1"/>
    </source>
</evidence>
<accession>A0A8S5TK58</accession>
<proteinExistence type="predicted"/>
<reference evidence="1" key="1">
    <citation type="journal article" date="2021" name="Proc. Natl. Acad. Sci. U.S.A.">
        <title>A Catalog of Tens of Thousands of Viruses from Human Metagenomes Reveals Hidden Associations with Chronic Diseases.</title>
        <authorList>
            <person name="Tisza M.J."/>
            <person name="Buck C.B."/>
        </authorList>
    </citation>
    <scope>NUCLEOTIDE SEQUENCE</scope>
    <source>
        <strain evidence="1">Ctz6O13</strain>
    </source>
</reference>
<dbReference type="EMBL" id="BK032843">
    <property type="protein sequence ID" value="DAF63700.1"/>
    <property type="molecule type" value="Genomic_DNA"/>
</dbReference>
<name>A0A8S5TK58_9CAUD</name>
<organism evidence="1">
    <name type="scientific">Podoviridae sp. ctz6O13</name>
    <dbReference type="NCBI Taxonomy" id="2827757"/>
    <lineage>
        <taxon>Viruses</taxon>
        <taxon>Duplodnaviria</taxon>
        <taxon>Heunggongvirae</taxon>
        <taxon>Uroviricota</taxon>
        <taxon>Caudoviricetes</taxon>
    </lineage>
</organism>